<keyword evidence="3" id="KW-1185">Reference proteome</keyword>
<feature type="region of interest" description="Disordered" evidence="1">
    <location>
        <begin position="96"/>
        <end position="123"/>
    </location>
</feature>
<evidence type="ECO:0000256" key="1">
    <source>
        <dbReference type="SAM" id="MobiDB-lite"/>
    </source>
</evidence>
<evidence type="ECO:0000313" key="2">
    <source>
        <dbReference type="EMBL" id="KAK8405718.1"/>
    </source>
</evidence>
<dbReference type="AlphaFoldDB" id="A0AAW0V064"/>
<protein>
    <submittedName>
        <fullName evidence="2">Uncharacterized protein</fullName>
    </submittedName>
</protein>
<dbReference type="EMBL" id="JARAKH010000003">
    <property type="protein sequence ID" value="KAK8405718.1"/>
    <property type="molecule type" value="Genomic_DNA"/>
</dbReference>
<feature type="compositionally biased region" description="Low complexity" evidence="1">
    <location>
        <begin position="102"/>
        <end position="115"/>
    </location>
</feature>
<comment type="caution">
    <text evidence="2">The sequence shown here is derived from an EMBL/GenBank/DDBJ whole genome shotgun (WGS) entry which is preliminary data.</text>
</comment>
<gene>
    <name evidence="2" type="ORF">O3P69_001905</name>
</gene>
<proteinExistence type="predicted"/>
<dbReference type="Proteomes" id="UP001487740">
    <property type="component" value="Unassembled WGS sequence"/>
</dbReference>
<accession>A0AAW0V064</accession>
<name>A0AAW0V064_SCYPA</name>
<reference evidence="2 3" key="1">
    <citation type="submission" date="2023-03" db="EMBL/GenBank/DDBJ databases">
        <title>High-quality genome of Scylla paramamosain provides insights in environmental adaptation.</title>
        <authorList>
            <person name="Zhang L."/>
        </authorList>
    </citation>
    <scope>NUCLEOTIDE SEQUENCE [LARGE SCALE GENOMIC DNA]</scope>
    <source>
        <strain evidence="2">LZ_2023a</strain>
        <tissue evidence="2">Muscle</tissue>
    </source>
</reference>
<organism evidence="2 3">
    <name type="scientific">Scylla paramamosain</name>
    <name type="common">Mud crab</name>
    <dbReference type="NCBI Taxonomy" id="85552"/>
    <lineage>
        <taxon>Eukaryota</taxon>
        <taxon>Metazoa</taxon>
        <taxon>Ecdysozoa</taxon>
        <taxon>Arthropoda</taxon>
        <taxon>Crustacea</taxon>
        <taxon>Multicrustacea</taxon>
        <taxon>Malacostraca</taxon>
        <taxon>Eumalacostraca</taxon>
        <taxon>Eucarida</taxon>
        <taxon>Decapoda</taxon>
        <taxon>Pleocyemata</taxon>
        <taxon>Brachyura</taxon>
        <taxon>Eubrachyura</taxon>
        <taxon>Portunoidea</taxon>
        <taxon>Portunidae</taxon>
        <taxon>Portuninae</taxon>
        <taxon>Scylla</taxon>
    </lineage>
</organism>
<sequence>MEHGQAVGGNKGRQAGGRSYGKELQHIVTSPPSCCGWLLNLLPLTPAQAFIIHRHASTLTCLFTSYPAITHNLRCYQVNSHPAIHLTPGNSVPSLQLKHKSPVPTTSPTVATATSQDHTSQPATPFSLLVRRAPHCRLPCRLGSRSQSDLAPVFAQPSFVAHCSLSALKDLIKHRKTTYKQSCSD</sequence>
<evidence type="ECO:0000313" key="3">
    <source>
        <dbReference type="Proteomes" id="UP001487740"/>
    </source>
</evidence>